<accession>A0A8X6TK42</accession>
<organism evidence="2 3">
    <name type="scientific">Nephila pilipes</name>
    <name type="common">Giant wood spider</name>
    <name type="synonym">Nephila maculata</name>
    <dbReference type="NCBI Taxonomy" id="299642"/>
    <lineage>
        <taxon>Eukaryota</taxon>
        <taxon>Metazoa</taxon>
        <taxon>Ecdysozoa</taxon>
        <taxon>Arthropoda</taxon>
        <taxon>Chelicerata</taxon>
        <taxon>Arachnida</taxon>
        <taxon>Araneae</taxon>
        <taxon>Araneomorphae</taxon>
        <taxon>Entelegynae</taxon>
        <taxon>Araneoidea</taxon>
        <taxon>Nephilidae</taxon>
        <taxon>Nephila</taxon>
    </lineage>
</organism>
<dbReference type="Proteomes" id="UP000887013">
    <property type="component" value="Unassembled WGS sequence"/>
</dbReference>
<evidence type="ECO:0000313" key="3">
    <source>
        <dbReference type="Proteomes" id="UP000887013"/>
    </source>
</evidence>
<name>A0A8X6TK42_NEPPI</name>
<comment type="caution">
    <text evidence="2">The sequence shown here is derived from an EMBL/GenBank/DDBJ whole genome shotgun (WGS) entry which is preliminary data.</text>
</comment>
<sequence length="100" mass="10828">MDKNHAINSEWGIPSQSMKTGGGGGKVKVHSEQMMGIGAFPGREIHLNGERQKQSPSLQPTQCLCSRVLMAEMPLSLIHTSQRGPSTNCETLLLLGGWDL</sequence>
<gene>
    <name evidence="2" type="ORF">NPIL_208381</name>
</gene>
<evidence type="ECO:0000313" key="2">
    <source>
        <dbReference type="EMBL" id="GFT19119.1"/>
    </source>
</evidence>
<reference evidence="2" key="1">
    <citation type="submission" date="2020-08" db="EMBL/GenBank/DDBJ databases">
        <title>Multicomponent nature underlies the extraordinary mechanical properties of spider dragline silk.</title>
        <authorList>
            <person name="Kono N."/>
            <person name="Nakamura H."/>
            <person name="Mori M."/>
            <person name="Yoshida Y."/>
            <person name="Ohtoshi R."/>
            <person name="Malay A.D."/>
            <person name="Moran D.A.P."/>
            <person name="Tomita M."/>
            <person name="Numata K."/>
            <person name="Arakawa K."/>
        </authorList>
    </citation>
    <scope>NUCLEOTIDE SEQUENCE</scope>
</reference>
<protein>
    <submittedName>
        <fullName evidence="2">Uncharacterized protein</fullName>
    </submittedName>
</protein>
<evidence type="ECO:0000256" key="1">
    <source>
        <dbReference type="SAM" id="MobiDB-lite"/>
    </source>
</evidence>
<proteinExistence type="predicted"/>
<dbReference type="OrthoDB" id="10599478at2759"/>
<dbReference type="AlphaFoldDB" id="A0A8X6TK42"/>
<dbReference type="EMBL" id="BMAW01059014">
    <property type="protein sequence ID" value="GFT19119.1"/>
    <property type="molecule type" value="Genomic_DNA"/>
</dbReference>
<keyword evidence="3" id="KW-1185">Reference proteome</keyword>
<feature type="region of interest" description="Disordered" evidence="1">
    <location>
        <begin position="1"/>
        <end position="28"/>
    </location>
</feature>